<dbReference type="Proteomes" id="UP000825729">
    <property type="component" value="Unassembled WGS sequence"/>
</dbReference>
<dbReference type="EMBL" id="JAINDJ010000005">
    <property type="protein sequence ID" value="KAG9447519.1"/>
    <property type="molecule type" value="Genomic_DNA"/>
</dbReference>
<organism evidence="1 2">
    <name type="scientific">Aristolochia fimbriata</name>
    <name type="common">White veined hardy Dutchman's pipe vine</name>
    <dbReference type="NCBI Taxonomy" id="158543"/>
    <lineage>
        <taxon>Eukaryota</taxon>
        <taxon>Viridiplantae</taxon>
        <taxon>Streptophyta</taxon>
        <taxon>Embryophyta</taxon>
        <taxon>Tracheophyta</taxon>
        <taxon>Spermatophyta</taxon>
        <taxon>Magnoliopsida</taxon>
        <taxon>Magnoliidae</taxon>
        <taxon>Piperales</taxon>
        <taxon>Aristolochiaceae</taxon>
        <taxon>Aristolochia</taxon>
    </lineage>
</organism>
<protein>
    <recommendedName>
        <fullName evidence="3">MADS-box domain-containing protein</fullName>
    </recommendedName>
</protein>
<sequence length="94" mass="10632">MESVVPPANPKRCADVRASMPLKKKTVINRMANLKKKLKELTILCDTQGFLVCSCPSLGTQVWPEDPEALLSRIQQFKETRKRRVPRREPTGGL</sequence>
<name>A0AAV7EGX3_ARIFI</name>
<dbReference type="GO" id="GO:0003677">
    <property type="term" value="F:DNA binding"/>
    <property type="evidence" value="ECO:0007669"/>
    <property type="project" value="InterPro"/>
</dbReference>
<dbReference type="InterPro" id="IPR036879">
    <property type="entry name" value="TF_MADSbox_sf"/>
</dbReference>
<comment type="caution">
    <text evidence="1">The sequence shown here is derived from an EMBL/GenBank/DDBJ whole genome shotgun (WGS) entry which is preliminary data.</text>
</comment>
<dbReference type="AlphaFoldDB" id="A0AAV7EGX3"/>
<dbReference type="Gene3D" id="3.40.1810.10">
    <property type="entry name" value="Transcription factor, MADS-box"/>
    <property type="match status" value="1"/>
</dbReference>
<dbReference type="SUPFAM" id="SSF55455">
    <property type="entry name" value="SRF-like"/>
    <property type="match status" value="1"/>
</dbReference>
<reference evidence="1 2" key="1">
    <citation type="submission" date="2021-07" db="EMBL/GenBank/DDBJ databases">
        <title>The Aristolochia fimbriata genome: insights into angiosperm evolution, floral development and chemical biosynthesis.</title>
        <authorList>
            <person name="Jiao Y."/>
        </authorList>
    </citation>
    <scope>NUCLEOTIDE SEQUENCE [LARGE SCALE GENOMIC DNA]</scope>
    <source>
        <strain evidence="1">IBCAS-2021</strain>
        <tissue evidence="1">Leaf</tissue>
    </source>
</reference>
<keyword evidence="2" id="KW-1185">Reference proteome</keyword>
<accession>A0AAV7EGX3</accession>
<dbReference type="GO" id="GO:0046983">
    <property type="term" value="F:protein dimerization activity"/>
    <property type="evidence" value="ECO:0007669"/>
    <property type="project" value="InterPro"/>
</dbReference>
<evidence type="ECO:0000313" key="1">
    <source>
        <dbReference type="EMBL" id="KAG9447519.1"/>
    </source>
</evidence>
<evidence type="ECO:0008006" key="3">
    <source>
        <dbReference type="Google" id="ProtNLM"/>
    </source>
</evidence>
<evidence type="ECO:0000313" key="2">
    <source>
        <dbReference type="Proteomes" id="UP000825729"/>
    </source>
</evidence>
<gene>
    <name evidence="1" type="ORF">H6P81_013647</name>
</gene>
<proteinExistence type="predicted"/>